<dbReference type="Proteomes" id="UP000324176">
    <property type="component" value="Unassembled WGS sequence"/>
</dbReference>
<comment type="caution">
    <text evidence="1">The sequence shown here is derived from an EMBL/GenBank/DDBJ whole genome shotgun (WGS) entry which is preliminary data.</text>
</comment>
<dbReference type="RefSeq" id="WP_200899683.1">
    <property type="nucleotide sequence ID" value="NZ_CP011451.1"/>
</dbReference>
<accession>A0A5D3YDT1</accession>
<proteinExistence type="predicted"/>
<protein>
    <submittedName>
        <fullName evidence="1">Uncharacterized protein</fullName>
    </submittedName>
</protein>
<sequence>MYYQEKIMAGKSSGTDQLVSARKLLKTAKTAAELRTAQAVLLPLELSMSLEQTAKVISRSV</sequence>
<organism evidence="1 2">
    <name type="scientific">Nitrosomonas communis</name>
    <dbReference type="NCBI Taxonomy" id="44574"/>
    <lineage>
        <taxon>Bacteria</taxon>
        <taxon>Pseudomonadati</taxon>
        <taxon>Pseudomonadota</taxon>
        <taxon>Betaproteobacteria</taxon>
        <taxon>Nitrosomonadales</taxon>
        <taxon>Nitrosomonadaceae</taxon>
        <taxon>Nitrosomonas</taxon>
    </lineage>
</organism>
<dbReference type="AlphaFoldDB" id="A0A5D3YDT1"/>
<evidence type="ECO:0000313" key="1">
    <source>
        <dbReference type="EMBL" id="TYP90186.1"/>
    </source>
</evidence>
<dbReference type="EMBL" id="VNHT01000014">
    <property type="protein sequence ID" value="TYP90186.1"/>
    <property type="molecule type" value="Genomic_DNA"/>
</dbReference>
<reference evidence="1 2" key="1">
    <citation type="submission" date="2019-07" db="EMBL/GenBank/DDBJ databases">
        <title>Active sludge and wastewater microbial communities from Klosterneuburg, Austria.</title>
        <authorList>
            <person name="Wagner M."/>
        </authorList>
    </citation>
    <scope>NUCLEOTIDE SEQUENCE [LARGE SCALE GENOMIC DNA]</scope>
    <source>
        <strain evidence="1 2">Nm2</strain>
    </source>
</reference>
<gene>
    <name evidence="1" type="ORF">BCL69_101415</name>
</gene>
<name>A0A5D3YDT1_9PROT</name>
<evidence type="ECO:0000313" key="2">
    <source>
        <dbReference type="Proteomes" id="UP000324176"/>
    </source>
</evidence>